<dbReference type="GO" id="GO:0016618">
    <property type="term" value="F:hydroxypyruvate reductase [NAD(P)H] activity"/>
    <property type="evidence" value="ECO:0007669"/>
    <property type="project" value="UniProtKB-EC"/>
</dbReference>
<name>A0A1R0FBF0_9HYPH</name>
<dbReference type="AlphaFoldDB" id="A0A1R0FBF0"/>
<dbReference type="OrthoDB" id="9787219at2"/>
<dbReference type="Proteomes" id="UP000187344">
    <property type="component" value="Unassembled WGS sequence"/>
</dbReference>
<evidence type="ECO:0000256" key="2">
    <source>
        <dbReference type="ARBA" id="ARBA00023027"/>
    </source>
</evidence>
<dbReference type="Gene3D" id="3.40.50.720">
    <property type="entry name" value="NAD(P)-binding Rossmann-like Domain"/>
    <property type="match status" value="2"/>
</dbReference>
<dbReference type="EC" id="1.1.1.81" evidence="4"/>
<dbReference type="CDD" id="cd12164">
    <property type="entry name" value="GDH_like_2"/>
    <property type="match status" value="1"/>
</dbReference>
<proteinExistence type="predicted"/>
<dbReference type="PANTHER" id="PTHR43333">
    <property type="entry name" value="2-HACID_DH_C DOMAIN-CONTAINING PROTEIN"/>
    <property type="match status" value="1"/>
</dbReference>
<dbReference type="PANTHER" id="PTHR43333:SF1">
    <property type="entry name" value="D-ISOMER SPECIFIC 2-HYDROXYACID DEHYDROGENASE NAD-BINDING DOMAIN-CONTAINING PROTEIN"/>
    <property type="match status" value="1"/>
</dbReference>
<keyword evidence="4" id="KW-0670">Pyruvate</keyword>
<protein>
    <submittedName>
        <fullName evidence="4">Glyoxylate/hydroxypyruvate reductase A</fullName>
        <ecNumber evidence="4">1.1.1.81</ecNumber>
    </submittedName>
</protein>
<dbReference type="InterPro" id="IPR006140">
    <property type="entry name" value="D-isomer_DH_NAD-bd"/>
</dbReference>
<dbReference type="RefSeq" id="WP_075869459.1">
    <property type="nucleotide sequence ID" value="NZ_LXYT01000001.1"/>
</dbReference>
<feature type="domain" description="D-isomer specific 2-hydroxyacid dehydrogenase NAD-binding" evidence="3">
    <location>
        <begin position="108"/>
        <end position="279"/>
    </location>
</feature>
<dbReference type="GO" id="GO:0051287">
    <property type="term" value="F:NAD binding"/>
    <property type="evidence" value="ECO:0007669"/>
    <property type="project" value="InterPro"/>
</dbReference>
<accession>A0A1R0FBF0</accession>
<keyword evidence="2" id="KW-0520">NAD</keyword>
<evidence type="ECO:0000313" key="4">
    <source>
        <dbReference type="EMBL" id="OLY44311.1"/>
    </source>
</evidence>
<keyword evidence="1 4" id="KW-0560">Oxidoreductase</keyword>
<comment type="caution">
    <text evidence="4">The sequence shown here is derived from an EMBL/GenBank/DDBJ whole genome shotgun (WGS) entry which is preliminary data.</text>
</comment>
<reference evidence="4 5" key="1">
    <citation type="submission" date="2016-12" db="EMBL/GenBank/DDBJ databases">
        <title>Comparative genomics of Bartonella apis.</title>
        <authorList>
            <person name="Engel P."/>
        </authorList>
    </citation>
    <scope>NUCLEOTIDE SEQUENCE [LARGE SCALE GENOMIC DNA]</scope>
    <source>
        <strain evidence="4 5">PEB0149</strain>
    </source>
</reference>
<dbReference type="Pfam" id="PF02826">
    <property type="entry name" value="2-Hacid_dh_C"/>
    <property type="match status" value="1"/>
</dbReference>
<organism evidence="4 5">
    <name type="scientific">Bartonella apis</name>
    <dbReference type="NCBI Taxonomy" id="1686310"/>
    <lineage>
        <taxon>Bacteria</taxon>
        <taxon>Pseudomonadati</taxon>
        <taxon>Pseudomonadota</taxon>
        <taxon>Alphaproteobacteria</taxon>
        <taxon>Hyphomicrobiales</taxon>
        <taxon>Bartonellaceae</taxon>
        <taxon>Bartonella</taxon>
    </lineage>
</organism>
<dbReference type="EMBL" id="LXYT01000001">
    <property type="protein sequence ID" value="OLY44311.1"/>
    <property type="molecule type" value="Genomic_DNA"/>
</dbReference>
<dbReference type="SUPFAM" id="SSF52283">
    <property type="entry name" value="Formate/glycerate dehydrogenase catalytic domain-like"/>
    <property type="match status" value="1"/>
</dbReference>
<evidence type="ECO:0000256" key="1">
    <source>
        <dbReference type="ARBA" id="ARBA00023002"/>
    </source>
</evidence>
<sequence>MAEPIAFVSRSEQTERDNWLKILSENSGDEKIVDFNDLKPEDYGAIELAIVANPDPAQLKKLTNLKWIQSLWAGVERMVKELPENAPPIVRLVDPALTEAMAEAVLAWTLYLTRDMPRYHRQQQERLWQPHSYKPASQWKIGLLGLGELGRAAAKLLTLTGFQINGWSKSQKTLDNVTCLSGNAGFMQLIETSDIVVLLIPLTRETTGLLGKNEFAHMKKGASLINFSRGPVIDTDALVEALDKRELDHAVLDVFDQEPLPPDSPLWQNENITVLPHISAPTNKESAAKIVAKNIANWRKTGKLSPTVNRMRGY</sequence>
<keyword evidence="5" id="KW-1185">Reference proteome</keyword>
<gene>
    <name evidence="4" type="ORF">PEB0149_017800</name>
</gene>
<dbReference type="SUPFAM" id="SSF51735">
    <property type="entry name" value="NAD(P)-binding Rossmann-fold domains"/>
    <property type="match status" value="1"/>
</dbReference>
<dbReference type="InterPro" id="IPR036291">
    <property type="entry name" value="NAD(P)-bd_dom_sf"/>
</dbReference>
<evidence type="ECO:0000313" key="5">
    <source>
        <dbReference type="Proteomes" id="UP000187344"/>
    </source>
</evidence>
<evidence type="ECO:0000259" key="3">
    <source>
        <dbReference type="Pfam" id="PF02826"/>
    </source>
</evidence>